<dbReference type="AlphaFoldDB" id="A0AAV3NQH6"/>
<sequence length="223" mass="24258">MSNSHHLPTSSKPPPPPSSSSTFHGGAAEIPIDTPLRIFITRLTDSLRHAFSRRRPWPEVIDRAAFTRPTSLSDATTRLRKNISYFKVNYFITIASVLAFSLISHPFSLFTLLLLIAAWLLLYLFRPSDQPLIILNRTFSDRETLGVLILSTICVVFLTNVGSVLMSSVLIGVGIVCVHGAFRDPEDLFMDDQDLAGAGLFSLLGGAASSAAVAAGPSMMVRV</sequence>
<name>A0AAV3NQH6_LITER</name>
<feature type="transmembrane region" description="Helical" evidence="7">
    <location>
        <begin position="109"/>
        <end position="125"/>
    </location>
</feature>
<dbReference type="GO" id="GO:0016192">
    <property type="term" value="P:vesicle-mediated transport"/>
    <property type="evidence" value="ECO:0007669"/>
    <property type="project" value="TreeGrafter"/>
</dbReference>
<feature type="region of interest" description="Disordered" evidence="8">
    <location>
        <begin position="1"/>
        <end position="24"/>
    </location>
</feature>
<dbReference type="EMBL" id="BAABME010000254">
    <property type="protein sequence ID" value="GAA0141178.1"/>
    <property type="molecule type" value="Genomic_DNA"/>
</dbReference>
<gene>
    <name evidence="9" type="ORF">LIER_02382</name>
</gene>
<keyword evidence="4 7" id="KW-0812">Transmembrane</keyword>
<proteinExistence type="inferred from homology"/>
<dbReference type="GO" id="GO:0005794">
    <property type="term" value="C:Golgi apparatus"/>
    <property type="evidence" value="ECO:0007669"/>
    <property type="project" value="TreeGrafter"/>
</dbReference>
<feature type="transmembrane region" description="Helical" evidence="7">
    <location>
        <begin position="85"/>
        <end position="103"/>
    </location>
</feature>
<accession>A0AAV3NQH6</accession>
<reference evidence="9 10" key="1">
    <citation type="submission" date="2024-01" db="EMBL/GenBank/DDBJ databases">
        <title>The complete chloroplast genome sequence of Lithospermum erythrorhizon: insights into the phylogenetic relationship among Boraginaceae species and the maternal lineages of purple gromwells.</title>
        <authorList>
            <person name="Okada T."/>
            <person name="Watanabe K."/>
        </authorList>
    </citation>
    <scope>NUCLEOTIDE SEQUENCE [LARGE SCALE GENOMIC DNA]</scope>
</reference>
<comment type="caution">
    <text evidence="9">The sequence shown here is derived from an EMBL/GenBank/DDBJ whole genome shotgun (WGS) entry which is preliminary data.</text>
</comment>
<dbReference type="InterPro" id="IPR004895">
    <property type="entry name" value="Prenylated_rab_accept_PRA1"/>
</dbReference>
<evidence type="ECO:0000256" key="2">
    <source>
        <dbReference type="ARBA" id="ARBA00004141"/>
    </source>
</evidence>
<evidence type="ECO:0000256" key="6">
    <source>
        <dbReference type="ARBA" id="ARBA00023136"/>
    </source>
</evidence>
<dbReference type="GO" id="GO:0005783">
    <property type="term" value="C:endoplasmic reticulum"/>
    <property type="evidence" value="ECO:0007669"/>
    <property type="project" value="TreeGrafter"/>
</dbReference>
<dbReference type="GO" id="GO:0016020">
    <property type="term" value="C:membrane"/>
    <property type="evidence" value="ECO:0007669"/>
    <property type="project" value="UniProtKB-SubCell"/>
</dbReference>
<evidence type="ECO:0000256" key="1">
    <source>
        <dbReference type="ARBA" id="ARBA00002501"/>
    </source>
</evidence>
<dbReference type="PANTHER" id="PTHR19317:SF94">
    <property type="entry name" value="PRA1 FAMILY PROTEIN"/>
    <property type="match status" value="1"/>
</dbReference>
<organism evidence="9 10">
    <name type="scientific">Lithospermum erythrorhizon</name>
    <name type="common">Purple gromwell</name>
    <name type="synonym">Lithospermum officinale var. erythrorhizon</name>
    <dbReference type="NCBI Taxonomy" id="34254"/>
    <lineage>
        <taxon>Eukaryota</taxon>
        <taxon>Viridiplantae</taxon>
        <taxon>Streptophyta</taxon>
        <taxon>Embryophyta</taxon>
        <taxon>Tracheophyta</taxon>
        <taxon>Spermatophyta</taxon>
        <taxon>Magnoliopsida</taxon>
        <taxon>eudicotyledons</taxon>
        <taxon>Gunneridae</taxon>
        <taxon>Pentapetalae</taxon>
        <taxon>asterids</taxon>
        <taxon>lamiids</taxon>
        <taxon>Boraginales</taxon>
        <taxon>Boraginaceae</taxon>
        <taxon>Boraginoideae</taxon>
        <taxon>Lithospermeae</taxon>
        <taxon>Lithospermum</taxon>
    </lineage>
</organism>
<feature type="transmembrane region" description="Helical" evidence="7">
    <location>
        <begin position="195"/>
        <end position="215"/>
    </location>
</feature>
<comment type="subcellular location">
    <subcellularLocation>
        <location evidence="2 7">Membrane</location>
        <topology evidence="2 7">Multi-pass membrane protein</topology>
    </subcellularLocation>
</comment>
<dbReference type="Pfam" id="PF03208">
    <property type="entry name" value="PRA1"/>
    <property type="match status" value="1"/>
</dbReference>
<comment type="function">
    <text evidence="1 7">May be involved in both secretory and endocytic intracellular trafficking in the endosomal/prevacuolar compartments.</text>
</comment>
<evidence type="ECO:0000313" key="10">
    <source>
        <dbReference type="Proteomes" id="UP001454036"/>
    </source>
</evidence>
<keyword evidence="6 7" id="KW-0472">Membrane</keyword>
<keyword evidence="5 7" id="KW-1133">Transmembrane helix</keyword>
<evidence type="ECO:0000256" key="4">
    <source>
        <dbReference type="ARBA" id="ARBA00022692"/>
    </source>
</evidence>
<comment type="similarity">
    <text evidence="3 7">Belongs to the PRA1 family.</text>
</comment>
<evidence type="ECO:0000313" key="9">
    <source>
        <dbReference type="EMBL" id="GAA0141178.1"/>
    </source>
</evidence>
<dbReference type="Proteomes" id="UP001454036">
    <property type="component" value="Unassembled WGS sequence"/>
</dbReference>
<evidence type="ECO:0000256" key="7">
    <source>
        <dbReference type="RuleBase" id="RU363107"/>
    </source>
</evidence>
<keyword evidence="7" id="KW-0813">Transport</keyword>
<feature type="transmembrane region" description="Helical" evidence="7">
    <location>
        <begin position="145"/>
        <end position="175"/>
    </location>
</feature>
<keyword evidence="10" id="KW-1185">Reference proteome</keyword>
<dbReference type="PANTHER" id="PTHR19317">
    <property type="entry name" value="PRENYLATED RAB ACCEPTOR 1-RELATED"/>
    <property type="match status" value="1"/>
</dbReference>
<evidence type="ECO:0000256" key="5">
    <source>
        <dbReference type="ARBA" id="ARBA00022989"/>
    </source>
</evidence>
<protein>
    <recommendedName>
        <fullName evidence="7">PRA1 family protein</fullName>
    </recommendedName>
</protein>
<evidence type="ECO:0000256" key="3">
    <source>
        <dbReference type="ARBA" id="ARBA00006483"/>
    </source>
</evidence>
<evidence type="ECO:0000256" key="8">
    <source>
        <dbReference type="SAM" id="MobiDB-lite"/>
    </source>
</evidence>